<proteinExistence type="predicted"/>
<evidence type="ECO:0000313" key="1">
    <source>
        <dbReference type="EMBL" id="KRX91102.1"/>
    </source>
</evidence>
<protein>
    <submittedName>
        <fullName evidence="1">Uncharacterized protein</fullName>
    </submittedName>
</protein>
<accession>A0A0V0XT17</accession>
<dbReference type="Proteomes" id="UP000054815">
    <property type="component" value="Unassembled WGS sequence"/>
</dbReference>
<comment type="caution">
    <text evidence="1">The sequence shown here is derived from an EMBL/GenBank/DDBJ whole genome shotgun (WGS) entry which is preliminary data.</text>
</comment>
<dbReference type="EMBL" id="JYDU01000146">
    <property type="protein sequence ID" value="KRX91102.1"/>
    <property type="molecule type" value="Genomic_DNA"/>
</dbReference>
<gene>
    <name evidence="1" type="ORF">T4E_1525</name>
</gene>
<reference evidence="1 2" key="1">
    <citation type="submission" date="2015-01" db="EMBL/GenBank/DDBJ databases">
        <title>Evolution of Trichinella species and genotypes.</title>
        <authorList>
            <person name="Korhonen P.K."/>
            <person name="Edoardo P."/>
            <person name="Giuseppe L.R."/>
            <person name="Gasser R.B."/>
        </authorList>
    </citation>
    <scope>NUCLEOTIDE SEQUENCE [LARGE SCALE GENOMIC DNA]</scope>
    <source>
        <strain evidence="1">ISS141</strain>
    </source>
</reference>
<organism evidence="1 2">
    <name type="scientific">Trichinella pseudospiralis</name>
    <name type="common">Parasitic roundworm</name>
    <dbReference type="NCBI Taxonomy" id="6337"/>
    <lineage>
        <taxon>Eukaryota</taxon>
        <taxon>Metazoa</taxon>
        <taxon>Ecdysozoa</taxon>
        <taxon>Nematoda</taxon>
        <taxon>Enoplea</taxon>
        <taxon>Dorylaimia</taxon>
        <taxon>Trichinellida</taxon>
        <taxon>Trichinellidae</taxon>
        <taxon>Trichinella</taxon>
    </lineage>
</organism>
<evidence type="ECO:0000313" key="2">
    <source>
        <dbReference type="Proteomes" id="UP000054815"/>
    </source>
</evidence>
<sequence length="75" mass="8780">MWTKGTRTKEDQSYMWFAVGPISVNLGKEILWKSEYLVFHAAKLMYATPYNTHVGEDTICRSRARKDSSLQRHNE</sequence>
<name>A0A0V0XT17_TRIPS</name>
<dbReference type="AlphaFoldDB" id="A0A0V0XT17"/>